<evidence type="ECO:0000256" key="8">
    <source>
        <dbReference type="ARBA" id="ARBA00023136"/>
    </source>
</evidence>
<evidence type="ECO:0000313" key="13">
    <source>
        <dbReference type="Proteomes" id="UP000675881"/>
    </source>
</evidence>
<keyword evidence="5" id="KW-0732">Signal</keyword>
<dbReference type="EMBL" id="HG994581">
    <property type="protein sequence ID" value="CAF2871423.1"/>
    <property type="molecule type" value="Genomic_DNA"/>
</dbReference>
<comment type="catalytic activity">
    <reaction evidence="11">
        <text>cholesterol(in) = cholesterol(out)</text>
        <dbReference type="Rhea" id="RHEA:39747"/>
        <dbReference type="ChEBI" id="CHEBI:16113"/>
    </reaction>
</comment>
<reference evidence="12" key="1">
    <citation type="submission" date="2021-02" db="EMBL/GenBank/DDBJ databases">
        <authorList>
            <person name="Bekaert M."/>
        </authorList>
    </citation>
    <scope>NUCLEOTIDE SEQUENCE</scope>
    <source>
        <strain evidence="12">IoA-00</strain>
    </source>
</reference>
<evidence type="ECO:0000256" key="1">
    <source>
        <dbReference type="ARBA" id="ARBA00004141"/>
    </source>
</evidence>
<evidence type="ECO:0000256" key="3">
    <source>
        <dbReference type="ARBA" id="ARBA00022448"/>
    </source>
</evidence>
<dbReference type="InterPro" id="IPR000731">
    <property type="entry name" value="SSD"/>
</dbReference>
<dbReference type="InterPro" id="IPR053958">
    <property type="entry name" value="HMGCR/SNAP/NPC1-like_SSD"/>
</dbReference>
<dbReference type="PANTHER" id="PTHR45727">
    <property type="entry name" value="NPC INTRACELLULAR CHOLESTEROL TRANSPORTER 1"/>
    <property type="match status" value="1"/>
</dbReference>
<dbReference type="PANTHER" id="PTHR45727:SF2">
    <property type="entry name" value="NPC INTRACELLULAR CHOLESTEROL TRANSPORTER 1"/>
    <property type="match status" value="1"/>
</dbReference>
<dbReference type="InterPro" id="IPR032190">
    <property type="entry name" value="NPC1_N"/>
</dbReference>
<keyword evidence="7" id="KW-0445">Lipid transport</keyword>
<evidence type="ECO:0000256" key="9">
    <source>
        <dbReference type="ARBA" id="ARBA00023157"/>
    </source>
</evidence>
<proteinExistence type="inferred from homology"/>
<evidence type="ECO:0000256" key="10">
    <source>
        <dbReference type="ARBA" id="ARBA00023180"/>
    </source>
</evidence>
<evidence type="ECO:0000256" key="7">
    <source>
        <dbReference type="ARBA" id="ARBA00023055"/>
    </source>
</evidence>
<name>A0A7R8CN40_LEPSM</name>
<evidence type="ECO:0000256" key="4">
    <source>
        <dbReference type="ARBA" id="ARBA00022692"/>
    </source>
</evidence>
<dbReference type="OrthoDB" id="6510177at2759"/>
<gene>
    <name evidence="12" type="ORF">LSAA_6514</name>
</gene>
<dbReference type="GO" id="GO:0015918">
    <property type="term" value="P:sterol transport"/>
    <property type="evidence" value="ECO:0007669"/>
    <property type="project" value="TreeGrafter"/>
</dbReference>
<evidence type="ECO:0000256" key="11">
    <source>
        <dbReference type="ARBA" id="ARBA00034049"/>
    </source>
</evidence>
<keyword evidence="10" id="KW-0325">Glycoprotein</keyword>
<dbReference type="GO" id="GO:0015485">
    <property type="term" value="F:cholesterol binding"/>
    <property type="evidence" value="ECO:0007669"/>
    <property type="project" value="TreeGrafter"/>
</dbReference>
<dbReference type="Gene3D" id="1.20.1640.10">
    <property type="entry name" value="Multidrug efflux transporter AcrB transmembrane domain"/>
    <property type="match status" value="2"/>
</dbReference>
<evidence type="ECO:0000256" key="5">
    <source>
        <dbReference type="ARBA" id="ARBA00022729"/>
    </source>
</evidence>
<keyword evidence="8" id="KW-0472">Membrane</keyword>
<dbReference type="Proteomes" id="UP000675881">
    <property type="component" value="Chromosome 2"/>
</dbReference>
<keyword evidence="13" id="KW-1185">Reference proteome</keyword>
<organism evidence="12 13">
    <name type="scientific">Lepeophtheirus salmonis</name>
    <name type="common">Salmon louse</name>
    <name type="synonym">Caligus salmonis</name>
    <dbReference type="NCBI Taxonomy" id="72036"/>
    <lineage>
        <taxon>Eukaryota</taxon>
        <taxon>Metazoa</taxon>
        <taxon>Ecdysozoa</taxon>
        <taxon>Arthropoda</taxon>
        <taxon>Crustacea</taxon>
        <taxon>Multicrustacea</taxon>
        <taxon>Hexanauplia</taxon>
        <taxon>Copepoda</taxon>
        <taxon>Siphonostomatoida</taxon>
        <taxon>Caligidae</taxon>
        <taxon>Lepeophtheirus</taxon>
    </lineage>
</organism>
<accession>A0A7R8CN40</accession>
<dbReference type="Pfam" id="PF22314">
    <property type="entry name" value="NPC1_MLD"/>
    <property type="match status" value="1"/>
</dbReference>
<keyword evidence="6" id="KW-1133">Transmembrane helix</keyword>
<protein>
    <submittedName>
        <fullName evidence="12">NPC1</fullName>
    </submittedName>
</protein>
<dbReference type="InterPro" id="IPR053956">
    <property type="entry name" value="NPC1_MLD"/>
</dbReference>
<comment type="subcellular location">
    <subcellularLocation>
        <location evidence="1">Membrane</location>
        <topology evidence="1">Multi-pass membrane protein</topology>
    </subcellularLocation>
</comment>
<dbReference type="SUPFAM" id="SSF82866">
    <property type="entry name" value="Multidrug efflux transporter AcrB transmembrane domain"/>
    <property type="match status" value="2"/>
</dbReference>
<keyword evidence="9" id="KW-1015">Disulfide bond</keyword>
<evidence type="ECO:0000313" key="12">
    <source>
        <dbReference type="EMBL" id="CAF2871423.1"/>
    </source>
</evidence>
<dbReference type="AlphaFoldDB" id="A0A7R8CN40"/>
<comment type="similarity">
    <text evidence="2">Belongs to the patched family.</text>
</comment>
<evidence type="ECO:0000256" key="6">
    <source>
        <dbReference type="ARBA" id="ARBA00022989"/>
    </source>
</evidence>
<evidence type="ECO:0000256" key="2">
    <source>
        <dbReference type="ARBA" id="ARBA00005585"/>
    </source>
</evidence>
<dbReference type="GO" id="GO:0042632">
    <property type="term" value="P:cholesterol homeostasis"/>
    <property type="evidence" value="ECO:0007669"/>
    <property type="project" value="TreeGrafter"/>
</dbReference>
<dbReference type="GO" id="GO:0030299">
    <property type="term" value="P:intestinal cholesterol absorption"/>
    <property type="evidence" value="ECO:0007669"/>
    <property type="project" value="TreeGrafter"/>
</dbReference>
<dbReference type="GO" id="GO:0005886">
    <property type="term" value="C:plasma membrane"/>
    <property type="evidence" value="ECO:0007669"/>
    <property type="project" value="TreeGrafter"/>
</dbReference>
<sequence length="994" mass="114323">MEAEFKLPSGIMARCPTCLHNFKKIFCAMNCHPEQSLFIKGKEIKTKHAKYLRPFISTEDVSVISNLTYYVNKELIHKVYVSCKDVVMPSTTQTILNIMCGPWGENLCTPERWYRYLGSLKIEPCNIGVNGKSPCSCTDCESSCASQIINDKNHHLEYNNYRLNISSFSMAIIFLIGFLIFVGVVITSRFIKEFSIRADCTDMNDTGREDLDEWLIIFFTRWGTFCAHIPSASHIFECINGFRVISRQEKDFFDETFGPFYRIAQVIIKAKNLSTFQYEDLFGETKEFGPIFHKYEFLLPLLRLQKEIEKIETQDNKVLLKDICHTPLTPTSNACNIQNLWSYWQDDPKELDKTGYNDKTNHNDTYLDHFILCSRNPVSQAAETSMKQSLYVKRWYSNQALLCTWWIFVRKCIESKITLAIGGVLIVIISVGASVGIFGFIDVPATLIIFEIIPFLVLAVGVDNIFMLVQRAQRYGPESTETHQEYIGRIVGDVVPSMLLTSFTESTCFFSWSHFWDASNIARQRENFWDIFYWIRGPPTYIELSNRGGIIFKIFKKYYVPFLMKKWVRPLVCLVFFGWLCTSVAFIPGLVVGLDQKISFPDNSYVLKYFTFLEKYLSVGPPVYFVVDSSNIDLSLPEVQNKFCGGMGCSDKSLNAIIKKWSKNPNVTFIATPAQSWLDDYLSWSVDCCKYRDIGMKVCQSRNNEEETDEEIRFLKKREKYLMYSGDRKFDLYHPWTTGLSSMDDSVKSKNLKAKRELNICQKCPNSDDATDENKLGPMAFRHAAYSKSLYIKKRAYLDQDGFTEYDVIASNFMTFHTILKSSKDYYEALRMSRQLASEIENAINRNVTNENQKARVFPYSIFYVFYEQYLTMWGDTIKSLFNLVMAIGISIEFCSHSVKYFLHKEGVNRVQRSEITLVNIGSSVLSGITCTKFGGGSSSLLLVNPNIFSIFYFRMYLGIVLIGAAHGLIFLPVLLSYLGPCPSRKRRVTGHNP</sequence>
<keyword evidence="4" id="KW-0812">Transmembrane</keyword>
<dbReference type="PROSITE" id="PS50156">
    <property type="entry name" value="SSD"/>
    <property type="match status" value="1"/>
</dbReference>
<dbReference type="Pfam" id="PF16414">
    <property type="entry name" value="NPC1_N"/>
    <property type="match status" value="1"/>
</dbReference>
<dbReference type="Pfam" id="PF12349">
    <property type="entry name" value="Sterol-sensing"/>
    <property type="match status" value="1"/>
</dbReference>
<keyword evidence="3" id="KW-0813">Transport</keyword>